<gene>
    <name evidence="3" type="ORF">FD16_GL001890</name>
</gene>
<accession>A0A0R1VUR0</accession>
<dbReference type="AlphaFoldDB" id="A0A0R1VUR0"/>
<reference evidence="3 4" key="1">
    <citation type="journal article" date="2015" name="Genome Announc.">
        <title>Expanding the biotechnology potential of lactobacilli through comparative genomics of 213 strains and associated genera.</title>
        <authorList>
            <person name="Sun Z."/>
            <person name="Harris H.M."/>
            <person name="McCann A."/>
            <person name="Guo C."/>
            <person name="Argimon S."/>
            <person name="Zhang W."/>
            <person name="Yang X."/>
            <person name="Jeffery I.B."/>
            <person name="Cooney J.C."/>
            <person name="Kagawa T.F."/>
            <person name="Liu W."/>
            <person name="Song Y."/>
            <person name="Salvetti E."/>
            <person name="Wrobel A."/>
            <person name="Rasinkangas P."/>
            <person name="Parkhill J."/>
            <person name="Rea M.C."/>
            <person name="O'Sullivan O."/>
            <person name="Ritari J."/>
            <person name="Douillard F.P."/>
            <person name="Paul Ross R."/>
            <person name="Yang R."/>
            <person name="Briner A.E."/>
            <person name="Felis G.E."/>
            <person name="de Vos W.M."/>
            <person name="Barrangou R."/>
            <person name="Klaenhammer T.R."/>
            <person name="Caufield P.W."/>
            <person name="Cui Y."/>
            <person name="Zhang H."/>
            <person name="O'Toole P.W."/>
        </authorList>
    </citation>
    <scope>NUCLEOTIDE SEQUENCE [LARGE SCALE GENOMIC DNA]</scope>
    <source>
        <strain evidence="3 4">DSM 5007</strain>
    </source>
</reference>
<dbReference type="STRING" id="1423807.FD16_GL001890"/>
<organism evidence="3 4">
    <name type="scientific">Paucilactobacillus suebicus DSM 5007 = KCTC 3549</name>
    <dbReference type="NCBI Taxonomy" id="1423807"/>
    <lineage>
        <taxon>Bacteria</taxon>
        <taxon>Bacillati</taxon>
        <taxon>Bacillota</taxon>
        <taxon>Bacilli</taxon>
        <taxon>Lactobacillales</taxon>
        <taxon>Lactobacillaceae</taxon>
        <taxon>Paucilactobacillus</taxon>
    </lineage>
</organism>
<dbReference type="EMBL" id="AZGF01000048">
    <property type="protein sequence ID" value="KRM09266.1"/>
    <property type="molecule type" value="Genomic_DNA"/>
</dbReference>
<feature type="domain" description="Calcineurin-like phosphoesterase" evidence="2">
    <location>
        <begin position="56"/>
        <end position="182"/>
    </location>
</feature>
<keyword evidence="4" id="KW-1185">Reference proteome</keyword>
<comment type="caution">
    <text evidence="3">The sequence shown here is derived from an EMBL/GenBank/DDBJ whole genome shotgun (WGS) entry which is preliminary data.</text>
</comment>
<protein>
    <submittedName>
        <fullName evidence="3">Phosphoesterase</fullName>
    </submittedName>
</protein>
<proteinExistence type="inferred from homology"/>
<dbReference type="InterPro" id="IPR029052">
    <property type="entry name" value="Metallo-depent_PP-like"/>
</dbReference>
<evidence type="ECO:0000313" key="4">
    <source>
        <dbReference type="Proteomes" id="UP000051820"/>
    </source>
</evidence>
<dbReference type="InterPro" id="IPR024654">
    <property type="entry name" value="Calcineurin-like_PHP_lpxH"/>
</dbReference>
<dbReference type="PATRIC" id="fig|1423807.3.peg.1939"/>
<sequence>MKESGNVPDSFLLLNNRIRGVYPMRFVTADTHFFHKDLLGISDFAPRPFLTVEDMNQCIIDSWNDRVKPSDTVYHLGDIALYFTKPAQKSNLAVLEVLNKLNGNLVLVKGNHDNRDLFKFLDKNNYLLNGKPKFEFHDVGVLIKYDHRQYYMTHYPMMLGIAPKIINLHGHIHHYAVSAKENINVGIDTPETDYLDYKLPFGTPFSMQDIEQMVDRKAIDFAKRR</sequence>
<comment type="similarity">
    <text evidence="1">Belongs to the metallophosphoesterase superfamily. YfcE family.</text>
</comment>
<evidence type="ECO:0000259" key="2">
    <source>
        <dbReference type="Pfam" id="PF12850"/>
    </source>
</evidence>
<dbReference type="Gene3D" id="3.60.21.10">
    <property type="match status" value="1"/>
</dbReference>
<dbReference type="eggNOG" id="COG4186">
    <property type="taxonomic scope" value="Bacteria"/>
</dbReference>
<dbReference type="Pfam" id="PF12850">
    <property type="entry name" value="Metallophos_2"/>
    <property type="match status" value="1"/>
</dbReference>
<evidence type="ECO:0000313" key="3">
    <source>
        <dbReference type="EMBL" id="KRM09266.1"/>
    </source>
</evidence>
<dbReference type="SUPFAM" id="SSF56300">
    <property type="entry name" value="Metallo-dependent phosphatases"/>
    <property type="match status" value="1"/>
</dbReference>
<dbReference type="Proteomes" id="UP000051820">
    <property type="component" value="Unassembled WGS sequence"/>
</dbReference>
<name>A0A0R1VUR0_9LACO</name>
<evidence type="ECO:0000256" key="1">
    <source>
        <dbReference type="ARBA" id="ARBA00008950"/>
    </source>
</evidence>